<dbReference type="AlphaFoldDB" id="S9WD44"/>
<dbReference type="Proteomes" id="UP000515908">
    <property type="component" value="Chromosome 19"/>
</dbReference>
<evidence type="ECO:0008006" key="4">
    <source>
        <dbReference type="Google" id="ProtNLM"/>
    </source>
</evidence>
<dbReference type="EMBL" id="LR877163">
    <property type="protein sequence ID" value="CAD2221100.1"/>
    <property type="molecule type" value="Genomic_DNA"/>
</dbReference>
<proteinExistence type="predicted"/>
<feature type="compositionally biased region" description="Basic and acidic residues" evidence="1">
    <location>
        <begin position="328"/>
        <end position="342"/>
    </location>
</feature>
<dbReference type="VEuPathDB" id="TriTrypDB:ADEAN_000863100"/>
<evidence type="ECO:0000256" key="1">
    <source>
        <dbReference type="SAM" id="MobiDB-lite"/>
    </source>
</evidence>
<accession>S9WD44</accession>
<reference evidence="2 3" key="1">
    <citation type="submission" date="2020-08" db="EMBL/GenBank/DDBJ databases">
        <authorList>
            <person name="Newling K."/>
            <person name="Davey J."/>
            <person name="Forrester S."/>
        </authorList>
    </citation>
    <scope>NUCLEOTIDE SEQUENCE [LARGE SCALE GENOMIC DNA]</scope>
    <source>
        <strain evidence="3">Crithidia deanei Carvalho (ATCC PRA-265)</strain>
    </source>
</reference>
<name>S9WD44_9TRYP</name>
<keyword evidence="3" id="KW-1185">Reference proteome</keyword>
<dbReference type="OrthoDB" id="277490at2759"/>
<protein>
    <recommendedName>
        <fullName evidence="4">Metaxin glutathione S-transferase domain-containing protein</fullName>
    </recommendedName>
</protein>
<gene>
    <name evidence="2" type="ORF">ADEAN_000863100</name>
</gene>
<evidence type="ECO:0000313" key="3">
    <source>
        <dbReference type="Proteomes" id="UP000515908"/>
    </source>
</evidence>
<evidence type="ECO:0000313" key="2">
    <source>
        <dbReference type="EMBL" id="CAD2221100.1"/>
    </source>
</evidence>
<feature type="region of interest" description="Disordered" evidence="1">
    <location>
        <begin position="321"/>
        <end position="342"/>
    </location>
</feature>
<sequence>MTDGCTLYRCPPTLSLPTGDPHALALETLFRFAQVGYTTVESSFRNLKLDISQGDNKAERQTYEGFASCFSYLVKTLHVESVQGDLKPVLTCIEAIAVKCLFPAFIFLTHFEPSIYNTSIRKTVAPKVSTFWEGMTNSYRTNVLKSNVFYYTGEPNVTIPSAVLSVMSEKKMTEVLEEVEKSLKSLELLHISHTRADETFILGTARPSVADAYVYAGASSFLHADFSASILLIAFQKRIRDECPLLTKYVEKLRVMLYEEYNGTYNLKPCVLPDESAADLRRLEGLYSRGRLPALVWTGVFATIYFITANADMFTVDLVESDSEEGEEEKKEEKKEAPVAES</sequence>
<organism evidence="2 3">
    <name type="scientific">Angomonas deanei</name>
    <dbReference type="NCBI Taxonomy" id="59799"/>
    <lineage>
        <taxon>Eukaryota</taxon>
        <taxon>Discoba</taxon>
        <taxon>Euglenozoa</taxon>
        <taxon>Kinetoplastea</taxon>
        <taxon>Metakinetoplastina</taxon>
        <taxon>Trypanosomatida</taxon>
        <taxon>Trypanosomatidae</taxon>
        <taxon>Strigomonadinae</taxon>
        <taxon>Angomonas</taxon>
    </lineage>
</organism>